<dbReference type="OrthoDB" id="2744543at2759"/>
<gene>
    <name evidence="1" type="ORF">A7U60_g3244</name>
</gene>
<dbReference type="AlphaFoldDB" id="A0A9Q5N746"/>
<evidence type="ECO:0000313" key="1">
    <source>
        <dbReference type="EMBL" id="OCB89552.1"/>
    </source>
</evidence>
<dbReference type="Proteomes" id="UP000757232">
    <property type="component" value="Unassembled WGS sequence"/>
</dbReference>
<dbReference type="Gene3D" id="3.40.630.30">
    <property type="match status" value="1"/>
</dbReference>
<proteinExistence type="predicted"/>
<protein>
    <submittedName>
        <fullName evidence="1">Uncharacterized protein</fullName>
    </submittedName>
</protein>
<accession>A0A9Q5N746</accession>
<organism evidence="1 2">
    <name type="scientific">Sanghuangporus baumii</name>
    <name type="common">Phellinus baumii</name>
    <dbReference type="NCBI Taxonomy" id="108892"/>
    <lineage>
        <taxon>Eukaryota</taxon>
        <taxon>Fungi</taxon>
        <taxon>Dikarya</taxon>
        <taxon>Basidiomycota</taxon>
        <taxon>Agaricomycotina</taxon>
        <taxon>Agaricomycetes</taxon>
        <taxon>Hymenochaetales</taxon>
        <taxon>Hymenochaetaceae</taxon>
        <taxon>Sanghuangporus</taxon>
    </lineage>
</organism>
<reference evidence="1" key="1">
    <citation type="submission" date="2016-06" db="EMBL/GenBank/DDBJ databases">
        <title>Draft Genome sequence of the fungus Inonotus baumii.</title>
        <authorList>
            <person name="Zhu H."/>
            <person name="Lin W."/>
        </authorList>
    </citation>
    <scope>NUCLEOTIDE SEQUENCE</scope>
    <source>
        <strain evidence="1">821</strain>
    </source>
</reference>
<sequence length="163" mass="17979">MDEEHPLQDRGSEASMSLLKKVKRLKSKDIAQASRTLLDPAIPDPLSEYIRETPRLDEAGKTLFNLIRNTFGDDAKKMYHIAALATAPDLQGIGCDALVSAVLKVADAEGRSASALAADPIHTEFFQYKGFECVAGTFIGKDEPTWDRPPVKISLMLRPYKEC</sequence>
<keyword evidence="2" id="KW-1185">Reference proteome</keyword>
<dbReference type="EMBL" id="LNZH02000153">
    <property type="protein sequence ID" value="OCB89552.1"/>
    <property type="molecule type" value="Genomic_DNA"/>
</dbReference>
<dbReference type="InterPro" id="IPR016181">
    <property type="entry name" value="Acyl_CoA_acyltransferase"/>
</dbReference>
<evidence type="ECO:0000313" key="2">
    <source>
        <dbReference type="Proteomes" id="UP000757232"/>
    </source>
</evidence>
<name>A0A9Q5N746_SANBA</name>
<comment type="caution">
    <text evidence="1">The sequence shown here is derived from an EMBL/GenBank/DDBJ whole genome shotgun (WGS) entry which is preliminary data.</text>
</comment>
<dbReference type="SUPFAM" id="SSF55729">
    <property type="entry name" value="Acyl-CoA N-acyltransferases (Nat)"/>
    <property type="match status" value="1"/>
</dbReference>